<evidence type="ECO:0000256" key="1">
    <source>
        <dbReference type="ARBA" id="ARBA00022598"/>
    </source>
</evidence>
<dbReference type="GO" id="GO:0046872">
    <property type="term" value="F:metal ion binding"/>
    <property type="evidence" value="ECO:0007669"/>
    <property type="project" value="InterPro"/>
</dbReference>
<dbReference type="InterPro" id="IPR052032">
    <property type="entry name" value="ATP-dep_AA_Ligase"/>
</dbReference>
<dbReference type="InterPro" id="IPR011761">
    <property type="entry name" value="ATP-grasp"/>
</dbReference>
<keyword evidence="2 4" id="KW-0547">Nucleotide-binding</keyword>
<dbReference type="AlphaFoldDB" id="A0A0M2GT56"/>
<evidence type="ECO:0000313" key="7">
    <source>
        <dbReference type="Proteomes" id="UP000034786"/>
    </source>
</evidence>
<keyword evidence="7" id="KW-1185">Reference proteome</keyword>
<proteinExistence type="predicted"/>
<dbReference type="RefSeq" id="WP_037667686.1">
    <property type="nucleotide sequence ID" value="NZ_JBMVBE010000005.1"/>
</dbReference>
<evidence type="ECO:0000256" key="2">
    <source>
        <dbReference type="ARBA" id="ARBA00022741"/>
    </source>
</evidence>
<dbReference type="InterPro" id="IPR041472">
    <property type="entry name" value="BL00235/CARNS1_N"/>
</dbReference>
<dbReference type="PANTHER" id="PTHR43585:SF2">
    <property type="entry name" value="ATP-GRASP ENZYME FSQD"/>
    <property type="match status" value="1"/>
</dbReference>
<dbReference type="Gene3D" id="3.30.470.20">
    <property type="entry name" value="ATP-grasp fold, B domain"/>
    <property type="match status" value="1"/>
</dbReference>
<organism evidence="6 7">
    <name type="scientific">Streptomyces variegatus</name>
    <dbReference type="NCBI Taxonomy" id="284040"/>
    <lineage>
        <taxon>Bacteria</taxon>
        <taxon>Bacillati</taxon>
        <taxon>Actinomycetota</taxon>
        <taxon>Actinomycetes</taxon>
        <taxon>Kitasatosporales</taxon>
        <taxon>Streptomycetaceae</taxon>
        <taxon>Streptomyces</taxon>
    </lineage>
</organism>
<name>A0A0M2GT56_9ACTN</name>
<dbReference type="PANTHER" id="PTHR43585">
    <property type="entry name" value="FUMIPYRROLE BIOSYNTHESIS PROTEIN C"/>
    <property type="match status" value="1"/>
</dbReference>
<accession>A0A0M2GT56</accession>
<dbReference type="PATRIC" id="fig|284040.3.peg.8313"/>
<protein>
    <recommendedName>
        <fullName evidence="5">ATP-grasp domain-containing protein</fullName>
    </recommendedName>
</protein>
<dbReference type="Pfam" id="PF18603">
    <property type="entry name" value="LAL_C2"/>
    <property type="match status" value="1"/>
</dbReference>
<dbReference type="Pfam" id="PF18130">
    <property type="entry name" value="ATPgrasp_N"/>
    <property type="match status" value="1"/>
</dbReference>
<dbReference type="EMBL" id="JYJH01000010">
    <property type="protein sequence ID" value="KJK38654.1"/>
    <property type="molecule type" value="Genomic_DNA"/>
</dbReference>
<feature type="domain" description="ATP-grasp" evidence="5">
    <location>
        <begin position="108"/>
        <end position="317"/>
    </location>
</feature>
<dbReference type="STRING" id="284040.UK15_16520"/>
<evidence type="ECO:0000313" key="6">
    <source>
        <dbReference type="EMBL" id="KJK38654.1"/>
    </source>
</evidence>
<evidence type="ECO:0000256" key="3">
    <source>
        <dbReference type="ARBA" id="ARBA00022840"/>
    </source>
</evidence>
<reference evidence="7" key="1">
    <citation type="submission" date="2015-02" db="EMBL/GenBank/DDBJ databases">
        <authorList>
            <person name="Ju K.-S."/>
            <person name="Doroghazi J.R."/>
            <person name="Metcalf W."/>
        </authorList>
    </citation>
    <scope>NUCLEOTIDE SEQUENCE [LARGE SCALE GENOMIC DNA]</scope>
    <source>
        <strain evidence="7">NRRL B-16380</strain>
    </source>
</reference>
<dbReference type="Pfam" id="PF13535">
    <property type="entry name" value="ATP-grasp_4"/>
    <property type="match status" value="1"/>
</dbReference>
<dbReference type="PROSITE" id="PS50975">
    <property type="entry name" value="ATP_GRASP"/>
    <property type="match status" value="1"/>
</dbReference>
<evidence type="ECO:0000259" key="5">
    <source>
        <dbReference type="PROSITE" id="PS50975"/>
    </source>
</evidence>
<evidence type="ECO:0000256" key="4">
    <source>
        <dbReference type="PROSITE-ProRule" id="PRU00409"/>
    </source>
</evidence>
<keyword evidence="1" id="KW-0436">Ligase</keyword>
<dbReference type="GO" id="GO:0005524">
    <property type="term" value="F:ATP binding"/>
    <property type="evidence" value="ECO:0007669"/>
    <property type="project" value="UniProtKB-UniRule"/>
</dbReference>
<keyword evidence="3 4" id="KW-0067">ATP-binding</keyword>
<dbReference type="Gene3D" id="3.30.1490.20">
    <property type="entry name" value="ATP-grasp fold, A domain"/>
    <property type="match status" value="1"/>
</dbReference>
<gene>
    <name evidence="6" type="ORF">UK15_16520</name>
</gene>
<sequence length="414" mass="44845">MTSPKRILLVGGPGYQLQKAKDLGLDVVYCQFEQDFAPGQRDLVDDVLLTDYTDWTTLRPLVEEAYEKWGFSAAVSLTEPGLDPVARVNDLLGLGGTPYEVSHRFTDKWLMRRRLAETAPDGLLPVAAELVDGHDSLVRFGEAHGYPFIVKPSNGTASFGVMVVRDRAATEPAWRQVQHLRSGSGHPLIDAYRIDRFVMEEYVEGPLYSAETFSFGGRHVVMAVTEAITEKSNHVHVGHAIPARLGPDAERAVAATAVAFLDAMGFRDGPTHTEIILGPRGPVICESQNRVGGALLTDMIEDVYGHDPMSMAIGWPAGLVDPLPERPAPRGAAASWLLLADEGRVDRVDGLATVEADPDTVAVDLWVGPGDLVRPFAGQWDGLGHVAARGPDTDTAVARSRRAAGRLVIHTRPT</sequence>
<dbReference type="GO" id="GO:0016874">
    <property type="term" value="F:ligase activity"/>
    <property type="evidence" value="ECO:0007669"/>
    <property type="project" value="UniProtKB-KW"/>
</dbReference>
<dbReference type="InterPro" id="IPR013815">
    <property type="entry name" value="ATP_grasp_subdomain_1"/>
</dbReference>
<dbReference type="SUPFAM" id="SSF56059">
    <property type="entry name" value="Glutathione synthetase ATP-binding domain-like"/>
    <property type="match status" value="1"/>
</dbReference>
<dbReference type="Gene3D" id="3.40.50.20">
    <property type="match status" value="1"/>
</dbReference>
<dbReference type="Proteomes" id="UP000034786">
    <property type="component" value="Unassembled WGS sequence"/>
</dbReference>
<comment type="caution">
    <text evidence="6">The sequence shown here is derived from an EMBL/GenBank/DDBJ whole genome shotgun (WGS) entry which is preliminary data.</text>
</comment>
<dbReference type="InterPro" id="IPR040570">
    <property type="entry name" value="LAL_C2"/>
</dbReference>